<name>A0A4R0FWB2_9ENTR</name>
<sequence length="107" mass="12221">MIKIHDKCPFCGLHLINEDRCQSCHAFQIKGYVSREARKRVNFVSISISVLVVLFGALIVFMVSKSIGAYISVITCSLAVYFIMKKILIIKEEKKGKVVWKRAIITW</sequence>
<accession>A0A4R0FWB2</accession>
<keyword evidence="1" id="KW-0812">Transmembrane</keyword>
<feature type="transmembrane region" description="Helical" evidence="1">
    <location>
        <begin position="67"/>
        <end position="84"/>
    </location>
</feature>
<evidence type="ECO:0000256" key="1">
    <source>
        <dbReference type="SAM" id="Phobius"/>
    </source>
</evidence>
<reference evidence="2 3" key="1">
    <citation type="submission" date="2019-02" db="EMBL/GenBank/DDBJ databases">
        <title>The draft genome of Enterobacter spp. strains.</title>
        <authorList>
            <person name="Wang C."/>
            <person name="Feng Y."/>
            <person name="Zong Z."/>
        </authorList>
    </citation>
    <scope>NUCLEOTIDE SEQUENCE [LARGE SCALE GENOMIC DNA]</scope>
    <source>
        <strain evidence="2 3">WCHEW120002</strain>
    </source>
</reference>
<evidence type="ECO:0000313" key="3">
    <source>
        <dbReference type="Proteomes" id="UP000291424"/>
    </source>
</evidence>
<dbReference type="Proteomes" id="UP000291424">
    <property type="component" value="Unassembled WGS sequence"/>
</dbReference>
<gene>
    <name evidence="2" type="ORF">E0L20_21860</name>
</gene>
<keyword evidence="1" id="KW-1133">Transmembrane helix</keyword>
<organism evidence="2 3">
    <name type="scientific">Enterobacter wuhouensis</name>
    <dbReference type="NCBI Taxonomy" id="2529381"/>
    <lineage>
        <taxon>Bacteria</taxon>
        <taxon>Pseudomonadati</taxon>
        <taxon>Pseudomonadota</taxon>
        <taxon>Gammaproteobacteria</taxon>
        <taxon>Enterobacterales</taxon>
        <taxon>Enterobacteriaceae</taxon>
        <taxon>Enterobacter</taxon>
    </lineage>
</organism>
<feature type="transmembrane region" description="Helical" evidence="1">
    <location>
        <begin position="41"/>
        <end position="61"/>
    </location>
</feature>
<keyword evidence="1" id="KW-0472">Membrane</keyword>
<comment type="caution">
    <text evidence="2">The sequence shown here is derived from an EMBL/GenBank/DDBJ whole genome shotgun (WGS) entry which is preliminary data.</text>
</comment>
<protein>
    <submittedName>
        <fullName evidence="2">Uncharacterized protein</fullName>
    </submittedName>
</protein>
<dbReference type="EMBL" id="SJOO01000015">
    <property type="protein sequence ID" value="TCB88280.1"/>
    <property type="molecule type" value="Genomic_DNA"/>
</dbReference>
<proteinExistence type="predicted"/>
<dbReference type="AlphaFoldDB" id="A0A4R0FWB2"/>
<evidence type="ECO:0000313" key="2">
    <source>
        <dbReference type="EMBL" id="TCB88280.1"/>
    </source>
</evidence>
<dbReference type="OrthoDB" id="9985881at2"/>